<evidence type="ECO:0000256" key="2">
    <source>
        <dbReference type="ARBA" id="ARBA00022801"/>
    </source>
</evidence>
<dbReference type="PANTHER" id="PTHR22762">
    <property type="entry name" value="ALPHA-GLUCOSIDASE"/>
    <property type="match status" value="1"/>
</dbReference>
<reference evidence="11" key="1">
    <citation type="submission" date="2021-09" db="EMBL/GenBank/DDBJ databases">
        <authorList>
            <consortium name="AG Swart"/>
            <person name="Singh M."/>
            <person name="Singh A."/>
            <person name="Seah K."/>
            <person name="Emmerich C."/>
        </authorList>
    </citation>
    <scope>NUCLEOTIDE SEQUENCE</scope>
    <source>
        <strain evidence="11">ATCC30299</strain>
    </source>
</reference>
<keyword evidence="3" id="KW-0325">Glycoprotein</keyword>
<dbReference type="PANTHER" id="PTHR22762:SF133">
    <property type="entry name" value="P-TYPE DOMAIN-CONTAINING PROTEIN"/>
    <property type="match status" value="1"/>
</dbReference>
<dbReference type="GO" id="GO:0030246">
    <property type="term" value="F:carbohydrate binding"/>
    <property type="evidence" value="ECO:0007669"/>
    <property type="project" value="InterPro"/>
</dbReference>
<evidence type="ECO:0000256" key="4">
    <source>
        <dbReference type="ARBA" id="ARBA00023295"/>
    </source>
</evidence>
<dbReference type="Pfam" id="PF21365">
    <property type="entry name" value="Glyco_hydro_31_3rd"/>
    <property type="match status" value="1"/>
</dbReference>
<dbReference type="SUPFAM" id="SSF74650">
    <property type="entry name" value="Galactose mutarotase-like"/>
    <property type="match status" value="1"/>
</dbReference>
<feature type="domain" description="Glycoside hydrolase family 31 TIM barrel" evidence="8">
    <location>
        <begin position="270"/>
        <end position="618"/>
    </location>
</feature>
<dbReference type="CDD" id="cd14752">
    <property type="entry name" value="GH31_N"/>
    <property type="match status" value="1"/>
</dbReference>
<dbReference type="Pfam" id="PF13802">
    <property type="entry name" value="Gal_mutarotas_2"/>
    <property type="match status" value="1"/>
</dbReference>
<feature type="domain" description="Glycosyl hydrolase family 31 C-terminal" evidence="10">
    <location>
        <begin position="627"/>
        <end position="717"/>
    </location>
</feature>
<dbReference type="SUPFAM" id="SSF51445">
    <property type="entry name" value="(Trans)glycosidases"/>
    <property type="match status" value="1"/>
</dbReference>
<feature type="domain" description="Glycoside hydrolase family 31 N-terminal" evidence="9">
    <location>
        <begin position="82"/>
        <end position="227"/>
    </location>
</feature>
<dbReference type="InterPro" id="IPR025887">
    <property type="entry name" value="Glyco_hydro_31_N_dom"/>
</dbReference>
<dbReference type="GO" id="GO:0004553">
    <property type="term" value="F:hydrolase activity, hydrolyzing O-glycosyl compounds"/>
    <property type="evidence" value="ECO:0007669"/>
    <property type="project" value="InterPro"/>
</dbReference>
<dbReference type="Gene3D" id="2.60.40.1760">
    <property type="entry name" value="glycosyl hydrolase (family 31)"/>
    <property type="match status" value="1"/>
</dbReference>
<keyword evidence="4 6" id="KW-0326">Glycosidase</keyword>
<sequence length="866" mass="99486">MAKISNWLIFLILISTSTQTYINEDILKECQVPYTVKNITRTSQGIVAYASFNPSSKLISDQNKSHTIQKLTINITYETSERVRIQIKDTEHSRWEVPKVVVPYNQTTFEPKYDVMIDEDPLGILIIRKSDGKVIFNLDPNSLFSYNDQDIAFFNILDYDIKIMGFGERVSNLTLNRGEYTMWSRDRCSPIDDGNNPNGNMYSVHPFYVAIDEDFKCFGGFLLNSNAMTGFVGNSYVGYRTTGGIIDFYVFVGPTAADVVRQYQEVIGFPALAPYWSLGWHQSHWGYNNLTIIEKIVDLYMRYKLPLDSIWNDIDYMTKFEDFTLDPDRYPHEEFLAWIDHLHSLHKHYVPIIDAGIAKQNYSAYNEMIQKELYIKDPYNSNPADGVVWPGDAVFLDWFHPNTSDFWVDQLIGFYNLTEFSGIWIDMNEASNFINGDFGHPATIINSTTMPYTPGEDINTNSLDVASIHYGGILEYNVHSLYGFMETIATNRFFTENLNKRAFVLTRSSFPGHGRFGSKWTGDNYAKWEYMRYSIIGIFNFGMFGIPHVGADICGFIGDTTEELCTRWMQLGSLYPFARNHNDNQALPQEPWAFGTNMLETSNMAIRNRYFLMLYIYTEMFFTSFSGEMFFKPTFFSYPYDRILYENVINHFMLGKSLIVHPCLWKGVSRADSYFPGDIWYNFYSGARIKLDKTYVISLEMPLHGLINIHVRGGSIIPLLDSADTALSVEELRNSNITLLVALNSNLEAAGRAVFDDGISSGTINEGNYTRMDYHWRFMNYSTDILDIQPINSKYESENEFPHISNIKIYGCSSLPKQVEILIDNRVIQGSIINDPGLIPDVCKIEISNSNGNFSPNRPSQVIFRY</sequence>
<dbReference type="PROSITE" id="PS00129">
    <property type="entry name" value="GLYCOSYL_HYDROL_F31_1"/>
    <property type="match status" value="1"/>
</dbReference>
<keyword evidence="7" id="KW-0732">Signal</keyword>
<proteinExistence type="inferred from homology"/>
<evidence type="ECO:0000259" key="9">
    <source>
        <dbReference type="Pfam" id="PF13802"/>
    </source>
</evidence>
<dbReference type="EMBL" id="CAJZBQ010000056">
    <property type="protein sequence ID" value="CAG9332945.1"/>
    <property type="molecule type" value="Genomic_DNA"/>
</dbReference>
<dbReference type="InterPro" id="IPR017853">
    <property type="entry name" value="GH"/>
</dbReference>
<keyword evidence="12" id="KW-1185">Reference proteome</keyword>
<name>A0AAU9K066_9CILI</name>
<evidence type="ECO:0000256" key="7">
    <source>
        <dbReference type="SAM" id="SignalP"/>
    </source>
</evidence>
<comment type="caution">
    <text evidence="11">The sequence shown here is derived from an EMBL/GenBank/DDBJ whole genome shotgun (WGS) entry which is preliminary data.</text>
</comment>
<dbReference type="CDD" id="cd06602">
    <property type="entry name" value="GH31_MGAM_SI_GAA"/>
    <property type="match status" value="1"/>
</dbReference>
<evidence type="ECO:0000256" key="3">
    <source>
        <dbReference type="ARBA" id="ARBA00023180"/>
    </source>
</evidence>
<gene>
    <name evidence="11" type="ORF">BSTOLATCC_MIC57766</name>
</gene>
<dbReference type="InterPro" id="IPR000322">
    <property type="entry name" value="Glyco_hydro_31_TIM"/>
</dbReference>
<dbReference type="GO" id="GO:0005975">
    <property type="term" value="P:carbohydrate metabolic process"/>
    <property type="evidence" value="ECO:0007669"/>
    <property type="project" value="InterPro"/>
</dbReference>
<dbReference type="Proteomes" id="UP001162131">
    <property type="component" value="Unassembled WGS sequence"/>
</dbReference>
<protein>
    <recommendedName>
        <fullName evidence="5">Maltase</fullName>
    </recommendedName>
</protein>
<dbReference type="AlphaFoldDB" id="A0AAU9K066"/>
<dbReference type="InterPro" id="IPR048395">
    <property type="entry name" value="Glyco_hydro_31_C"/>
</dbReference>
<evidence type="ECO:0000259" key="8">
    <source>
        <dbReference type="Pfam" id="PF01055"/>
    </source>
</evidence>
<accession>A0AAU9K066</accession>
<evidence type="ECO:0000256" key="6">
    <source>
        <dbReference type="RuleBase" id="RU361185"/>
    </source>
</evidence>
<organism evidence="11 12">
    <name type="scientific">Blepharisma stoltei</name>
    <dbReference type="NCBI Taxonomy" id="1481888"/>
    <lineage>
        <taxon>Eukaryota</taxon>
        <taxon>Sar</taxon>
        <taxon>Alveolata</taxon>
        <taxon>Ciliophora</taxon>
        <taxon>Postciliodesmatophora</taxon>
        <taxon>Heterotrichea</taxon>
        <taxon>Heterotrichida</taxon>
        <taxon>Blepharismidae</taxon>
        <taxon>Blepharisma</taxon>
    </lineage>
</organism>
<feature type="signal peptide" evidence="7">
    <location>
        <begin position="1"/>
        <end position="19"/>
    </location>
</feature>
<evidence type="ECO:0000313" key="11">
    <source>
        <dbReference type="EMBL" id="CAG9332945.1"/>
    </source>
</evidence>
<dbReference type="Gene3D" id="2.60.40.1180">
    <property type="entry name" value="Golgi alpha-mannosidase II"/>
    <property type="match status" value="2"/>
</dbReference>
<dbReference type="Gene3D" id="3.20.20.80">
    <property type="entry name" value="Glycosidases"/>
    <property type="match status" value="1"/>
</dbReference>
<evidence type="ECO:0000313" key="12">
    <source>
        <dbReference type="Proteomes" id="UP001162131"/>
    </source>
</evidence>
<dbReference type="Pfam" id="PF01055">
    <property type="entry name" value="Glyco_hydro_31_2nd"/>
    <property type="match status" value="1"/>
</dbReference>
<dbReference type="InterPro" id="IPR030458">
    <property type="entry name" value="Glyco_hydro_31_AS"/>
</dbReference>
<feature type="chain" id="PRO_5043392594" description="Maltase" evidence="7">
    <location>
        <begin position="20"/>
        <end position="866"/>
    </location>
</feature>
<evidence type="ECO:0000256" key="5">
    <source>
        <dbReference type="ARBA" id="ARBA00041343"/>
    </source>
</evidence>
<evidence type="ECO:0000256" key="1">
    <source>
        <dbReference type="ARBA" id="ARBA00007806"/>
    </source>
</evidence>
<dbReference type="InterPro" id="IPR011013">
    <property type="entry name" value="Gal_mutarotase_sf_dom"/>
</dbReference>
<comment type="similarity">
    <text evidence="1 6">Belongs to the glycosyl hydrolase 31 family.</text>
</comment>
<evidence type="ECO:0000259" key="10">
    <source>
        <dbReference type="Pfam" id="PF21365"/>
    </source>
</evidence>
<keyword evidence="2 6" id="KW-0378">Hydrolase</keyword>
<dbReference type="SUPFAM" id="SSF51011">
    <property type="entry name" value="Glycosyl hydrolase domain"/>
    <property type="match status" value="1"/>
</dbReference>
<dbReference type="InterPro" id="IPR013780">
    <property type="entry name" value="Glyco_hydro_b"/>
</dbReference>